<evidence type="ECO:0000313" key="1">
    <source>
        <dbReference type="EMBL" id="GMG53421.1"/>
    </source>
</evidence>
<gene>
    <name evidence="1" type="ORF">Amon01_000740900</name>
</gene>
<reference evidence="1" key="1">
    <citation type="submission" date="2023-04" db="EMBL/GenBank/DDBJ databases">
        <title>Ambrosiozyma monospora NBRC 1965.</title>
        <authorList>
            <person name="Ichikawa N."/>
            <person name="Sato H."/>
            <person name="Tonouchi N."/>
        </authorList>
    </citation>
    <scope>NUCLEOTIDE SEQUENCE</scope>
    <source>
        <strain evidence="1">NBRC 1965</strain>
    </source>
</reference>
<dbReference type="EMBL" id="BSXU01005415">
    <property type="protein sequence ID" value="GMG53421.1"/>
    <property type="molecule type" value="Genomic_DNA"/>
</dbReference>
<dbReference type="SUPFAM" id="SSF52047">
    <property type="entry name" value="RNI-like"/>
    <property type="match status" value="1"/>
</dbReference>
<dbReference type="InterPro" id="IPR032675">
    <property type="entry name" value="LRR_dom_sf"/>
</dbReference>
<protein>
    <submittedName>
        <fullName evidence="1">Unnamed protein product</fullName>
    </submittedName>
</protein>
<dbReference type="Gene3D" id="3.80.10.10">
    <property type="entry name" value="Ribonuclease Inhibitor"/>
    <property type="match status" value="1"/>
</dbReference>
<evidence type="ECO:0000313" key="2">
    <source>
        <dbReference type="Proteomes" id="UP001165063"/>
    </source>
</evidence>
<name>A0A9W6Z556_AMBMO</name>
<dbReference type="Proteomes" id="UP001165063">
    <property type="component" value="Unassembled WGS sequence"/>
</dbReference>
<organism evidence="1 2">
    <name type="scientific">Ambrosiozyma monospora</name>
    <name type="common">Yeast</name>
    <name type="synonym">Endomycopsis monosporus</name>
    <dbReference type="NCBI Taxonomy" id="43982"/>
    <lineage>
        <taxon>Eukaryota</taxon>
        <taxon>Fungi</taxon>
        <taxon>Dikarya</taxon>
        <taxon>Ascomycota</taxon>
        <taxon>Saccharomycotina</taxon>
        <taxon>Pichiomycetes</taxon>
        <taxon>Pichiales</taxon>
        <taxon>Pichiaceae</taxon>
        <taxon>Ambrosiozyma</taxon>
    </lineage>
</organism>
<keyword evidence="2" id="KW-1185">Reference proteome</keyword>
<proteinExistence type="predicted"/>
<comment type="caution">
    <text evidence="1">The sequence shown here is derived from an EMBL/GenBank/DDBJ whole genome shotgun (WGS) entry which is preliminary data.</text>
</comment>
<sequence>MLFPNVTRLVLRTGSDATYYYFDKFAKVANVEFKVCDGRSPEELTEMMNYLAPLVSENNVKMIRIVVELASFFPLNYEPELYFKVMNFLRSADVSTEISIGSMTSIFCYHISSSCEYLKELSFEGVILDNYLDPQPPAIVAELLNRCHSLRKLKFSNPTCYQSADCLYLKLESLEELEIGGFAFDISGCPNLKKLIFSSPRASDYGSTLKYLQNSGITELAIKSLSQFSSEEEVQKKDGSSLELMIPPSVLKLTLVSEEQKVPHQNFLPYTVLLPQALESLIITDLHVILPNIHEMTWLEKFHFSCRDYSYFCLIISRLPSTVKELEVTHIIIKNILMFPDPPTEKFSLAHLSKLECLSFSGYGFLHQLKDLPDSVGSLRIKLSLGYTLGREDYCNFDATINFKVGVTHNNFFEQFCFKIFLKGKRRRIMELKLYELFLKQLEDATFRTRLDTFVYCHDDIPDSVNTCQFIRGSGESSLTIHHYTPTPTKRMIDAGVVRMPLTKRYNYVQISK</sequence>
<accession>A0A9W6Z556</accession>
<dbReference type="AlphaFoldDB" id="A0A9W6Z556"/>